<gene>
    <name evidence="2" type="ORF">PCAR00345_LOCUS11459</name>
</gene>
<dbReference type="InterPro" id="IPR011256">
    <property type="entry name" value="Reg_factor_effector_dom_sf"/>
</dbReference>
<dbReference type="AlphaFoldDB" id="A0A7S4B9J9"/>
<protein>
    <submittedName>
        <fullName evidence="2">Uncharacterized protein</fullName>
    </submittedName>
</protein>
<dbReference type="EMBL" id="HBIZ01018331">
    <property type="protein sequence ID" value="CAE0758865.1"/>
    <property type="molecule type" value="Transcribed_RNA"/>
</dbReference>
<organism evidence="2">
    <name type="scientific">Chrysotila carterae</name>
    <name type="common">Marine alga</name>
    <name type="synonym">Syracosphaera carterae</name>
    <dbReference type="NCBI Taxonomy" id="13221"/>
    <lineage>
        <taxon>Eukaryota</taxon>
        <taxon>Haptista</taxon>
        <taxon>Haptophyta</taxon>
        <taxon>Prymnesiophyceae</taxon>
        <taxon>Isochrysidales</taxon>
        <taxon>Isochrysidaceae</taxon>
        <taxon>Chrysotila</taxon>
    </lineage>
</organism>
<comment type="similarity">
    <text evidence="1">Belongs to the HEBP family.</text>
</comment>
<accession>A0A7S4B9J9</accession>
<dbReference type="SUPFAM" id="SSF55136">
    <property type="entry name" value="Probable bacterial effector-binding domain"/>
    <property type="match status" value="1"/>
</dbReference>
<reference evidence="2" key="1">
    <citation type="submission" date="2021-01" db="EMBL/GenBank/DDBJ databases">
        <authorList>
            <person name="Corre E."/>
            <person name="Pelletier E."/>
            <person name="Niang G."/>
            <person name="Scheremetjew M."/>
            <person name="Finn R."/>
            <person name="Kale V."/>
            <person name="Holt S."/>
            <person name="Cochrane G."/>
            <person name="Meng A."/>
            <person name="Brown T."/>
            <person name="Cohen L."/>
        </authorList>
    </citation>
    <scope>NUCLEOTIDE SEQUENCE</scope>
    <source>
        <strain evidence="2">CCMP645</strain>
    </source>
</reference>
<dbReference type="Pfam" id="PF04832">
    <property type="entry name" value="SOUL"/>
    <property type="match status" value="1"/>
</dbReference>
<evidence type="ECO:0000313" key="2">
    <source>
        <dbReference type="EMBL" id="CAE0758865.1"/>
    </source>
</evidence>
<evidence type="ECO:0000256" key="1">
    <source>
        <dbReference type="ARBA" id="ARBA00009817"/>
    </source>
</evidence>
<name>A0A7S4B9J9_CHRCT</name>
<dbReference type="InterPro" id="IPR006917">
    <property type="entry name" value="SOUL_heme-bd"/>
</dbReference>
<dbReference type="Gene3D" id="3.20.80.10">
    <property type="entry name" value="Regulatory factor, effector binding domain"/>
    <property type="match status" value="1"/>
</dbReference>
<sequence length="118" mass="13374">MSIPREGSEKSKLMRWPMLVPSIQRGEAAPPQPTERLQDYVSLELVPSKVVAVLSFSDPTTETITRGYGRMLRSYLARDGLGALPAEDEELQLAQYDALNSFKTRRSEVWVELAEHPW</sequence>
<proteinExistence type="inferred from homology"/>